<accession>A0A5M3X0Q8</accession>
<dbReference type="OrthoDB" id="4266042at2"/>
<dbReference type="GO" id="GO:0003677">
    <property type="term" value="F:DNA binding"/>
    <property type="evidence" value="ECO:0007669"/>
    <property type="project" value="InterPro"/>
</dbReference>
<dbReference type="AlphaFoldDB" id="A0A5M3X0Q8"/>
<feature type="domain" description="HTH luxR-type" evidence="1">
    <location>
        <begin position="12"/>
        <end position="69"/>
    </location>
</feature>
<protein>
    <recommendedName>
        <fullName evidence="1">HTH luxR-type domain-containing protein</fullName>
    </recommendedName>
</protein>
<evidence type="ECO:0000313" key="3">
    <source>
        <dbReference type="Proteomes" id="UP000331127"/>
    </source>
</evidence>
<evidence type="ECO:0000313" key="2">
    <source>
        <dbReference type="EMBL" id="GES11868.1"/>
    </source>
</evidence>
<name>A0A5M3X0Q8_9ACTN</name>
<reference evidence="2 3" key="1">
    <citation type="submission" date="2019-10" db="EMBL/GenBank/DDBJ databases">
        <title>Whole genome shotgun sequence of Acrocarpospora macrocephala NBRC 16266.</title>
        <authorList>
            <person name="Ichikawa N."/>
            <person name="Kimura A."/>
            <person name="Kitahashi Y."/>
            <person name="Komaki H."/>
            <person name="Oguchi A."/>
        </authorList>
    </citation>
    <scope>NUCLEOTIDE SEQUENCE [LARGE SCALE GENOMIC DNA]</scope>
    <source>
        <strain evidence="2 3">NBRC 16266</strain>
    </source>
</reference>
<dbReference type="EMBL" id="BLAE01000033">
    <property type="protein sequence ID" value="GES11868.1"/>
    <property type="molecule type" value="Genomic_DNA"/>
</dbReference>
<gene>
    <name evidence="2" type="ORF">Amac_054650</name>
</gene>
<evidence type="ECO:0000259" key="1">
    <source>
        <dbReference type="SMART" id="SM00421"/>
    </source>
</evidence>
<dbReference type="RefSeq" id="WP_155349147.1">
    <property type="nucleotide sequence ID" value="NZ_BAAAHL010000038.1"/>
</dbReference>
<dbReference type="Proteomes" id="UP000331127">
    <property type="component" value="Unassembled WGS sequence"/>
</dbReference>
<keyword evidence="3" id="KW-1185">Reference proteome</keyword>
<dbReference type="SMART" id="SM00421">
    <property type="entry name" value="HTH_LUXR"/>
    <property type="match status" value="1"/>
</dbReference>
<organism evidence="2 3">
    <name type="scientific">Acrocarpospora macrocephala</name>
    <dbReference type="NCBI Taxonomy" id="150177"/>
    <lineage>
        <taxon>Bacteria</taxon>
        <taxon>Bacillati</taxon>
        <taxon>Actinomycetota</taxon>
        <taxon>Actinomycetes</taxon>
        <taxon>Streptosporangiales</taxon>
        <taxon>Streptosporangiaceae</taxon>
        <taxon>Acrocarpospora</taxon>
    </lineage>
</organism>
<proteinExistence type="predicted"/>
<dbReference type="GO" id="GO:0006355">
    <property type="term" value="P:regulation of DNA-templated transcription"/>
    <property type="evidence" value="ECO:0007669"/>
    <property type="project" value="InterPro"/>
</dbReference>
<sequence length="78" mass="8666">MDDVVSRPEATRRTLPDHLHAVLLQLLSGATDQTASNRLGISPRTYSRRVSELLEHLGVESRFQAGAEVARRGWLRSG</sequence>
<dbReference type="InterPro" id="IPR036388">
    <property type="entry name" value="WH-like_DNA-bd_sf"/>
</dbReference>
<dbReference type="InterPro" id="IPR000792">
    <property type="entry name" value="Tscrpt_reg_LuxR_C"/>
</dbReference>
<dbReference type="SUPFAM" id="SSF46894">
    <property type="entry name" value="C-terminal effector domain of the bipartite response regulators"/>
    <property type="match status" value="1"/>
</dbReference>
<dbReference type="InterPro" id="IPR016032">
    <property type="entry name" value="Sig_transdc_resp-reg_C-effctor"/>
</dbReference>
<comment type="caution">
    <text evidence="2">The sequence shown here is derived from an EMBL/GenBank/DDBJ whole genome shotgun (WGS) entry which is preliminary data.</text>
</comment>
<dbReference type="Gene3D" id="1.10.10.10">
    <property type="entry name" value="Winged helix-like DNA-binding domain superfamily/Winged helix DNA-binding domain"/>
    <property type="match status" value="1"/>
</dbReference>